<comment type="caution">
    <text evidence="2">The sequence shown here is derived from an EMBL/GenBank/DDBJ whole genome shotgun (WGS) entry which is preliminary data.</text>
</comment>
<dbReference type="EMBL" id="LHPG02000024">
    <property type="protein sequence ID" value="PRW20349.1"/>
    <property type="molecule type" value="Genomic_DNA"/>
</dbReference>
<accession>A0A2P6TCI4</accession>
<evidence type="ECO:0000313" key="2">
    <source>
        <dbReference type="EMBL" id="PRW20349.1"/>
    </source>
</evidence>
<keyword evidence="3" id="KW-1185">Reference proteome</keyword>
<feature type="compositionally biased region" description="Low complexity" evidence="1">
    <location>
        <begin position="36"/>
        <end position="49"/>
    </location>
</feature>
<evidence type="ECO:0000313" key="3">
    <source>
        <dbReference type="Proteomes" id="UP000239899"/>
    </source>
</evidence>
<name>A0A2P6TCI4_CHLSO</name>
<organism evidence="2 3">
    <name type="scientific">Chlorella sorokiniana</name>
    <name type="common">Freshwater green alga</name>
    <dbReference type="NCBI Taxonomy" id="3076"/>
    <lineage>
        <taxon>Eukaryota</taxon>
        <taxon>Viridiplantae</taxon>
        <taxon>Chlorophyta</taxon>
        <taxon>core chlorophytes</taxon>
        <taxon>Trebouxiophyceae</taxon>
        <taxon>Chlorellales</taxon>
        <taxon>Chlorellaceae</taxon>
        <taxon>Chlorella clade</taxon>
        <taxon>Chlorella</taxon>
    </lineage>
</organism>
<dbReference type="AlphaFoldDB" id="A0A2P6TCI4"/>
<proteinExistence type="predicted"/>
<feature type="compositionally biased region" description="Pro residues" evidence="1">
    <location>
        <begin position="18"/>
        <end position="32"/>
    </location>
</feature>
<dbReference type="Proteomes" id="UP000239899">
    <property type="component" value="Unassembled WGS sequence"/>
</dbReference>
<feature type="region of interest" description="Disordered" evidence="1">
    <location>
        <begin position="13"/>
        <end position="64"/>
    </location>
</feature>
<evidence type="ECO:0000256" key="1">
    <source>
        <dbReference type="SAM" id="MobiDB-lite"/>
    </source>
</evidence>
<protein>
    <submittedName>
        <fullName evidence="2">Pescadillo</fullName>
    </submittedName>
</protein>
<gene>
    <name evidence="2" type="ORF">C2E21_9114</name>
</gene>
<sequence length="64" mass="6550">MLIFARIDALRNGRRLPMPDPIPPLSLPPPAEPEGHAASAAAPACEAQPGTPEGGGASLHRAPH</sequence>
<reference evidence="2 3" key="1">
    <citation type="journal article" date="2018" name="Plant J.">
        <title>Genome sequences of Chlorella sorokiniana UTEX 1602 and Micractinium conductrix SAG 241.80: implications to maltose excretion by a green alga.</title>
        <authorList>
            <person name="Arriola M.B."/>
            <person name="Velmurugan N."/>
            <person name="Zhang Y."/>
            <person name="Plunkett M.H."/>
            <person name="Hondzo H."/>
            <person name="Barney B.M."/>
        </authorList>
    </citation>
    <scope>NUCLEOTIDE SEQUENCE [LARGE SCALE GENOMIC DNA]</scope>
    <source>
        <strain evidence="3">UTEX 1602</strain>
    </source>
</reference>